<protein>
    <submittedName>
        <fullName evidence="3">Uncharacterized protein</fullName>
    </submittedName>
</protein>
<dbReference type="EMBL" id="JAEPRB010000100">
    <property type="protein sequence ID" value="KAG2221783.1"/>
    <property type="molecule type" value="Genomic_DNA"/>
</dbReference>
<proteinExistence type="predicted"/>
<keyword evidence="2" id="KW-1133">Transmembrane helix</keyword>
<dbReference type="Proteomes" id="UP000646827">
    <property type="component" value="Unassembled WGS sequence"/>
</dbReference>
<gene>
    <name evidence="3" type="ORF">INT45_003423</name>
</gene>
<dbReference type="OrthoDB" id="2261095at2759"/>
<organism evidence="3 4">
    <name type="scientific">Circinella minor</name>
    <dbReference type="NCBI Taxonomy" id="1195481"/>
    <lineage>
        <taxon>Eukaryota</taxon>
        <taxon>Fungi</taxon>
        <taxon>Fungi incertae sedis</taxon>
        <taxon>Mucoromycota</taxon>
        <taxon>Mucoromycotina</taxon>
        <taxon>Mucoromycetes</taxon>
        <taxon>Mucorales</taxon>
        <taxon>Lichtheimiaceae</taxon>
        <taxon>Circinella</taxon>
    </lineage>
</organism>
<reference evidence="3 4" key="1">
    <citation type="submission" date="2020-12" db="EMBL/GenBank/DDBJ databases">
        <title>Metabolic potential, ecology and presence of endohyphal bacteria is reflected in genomic diversity of Mucoromycotina.</title>
        <authorList>
            <person name="Muszewska A."/>
            <person name="Okrasinska A."/>
            <person name="Steczkiewicz K."/>
            <person name="Drgas O."/>
            <person name="Orlowska M."/>
            <person name="Perlinska-Lenart U."/>
            <person name="Aleksandrzak-Piekarczyk T."/>
            <person name="Szatraj K."/>
            <person name="Zielenkiewicz U."/>
            <person name="Pilsyk S."/>
            <person name="Malc E."/>
            <person name="Mieczkowski P."/>
            <person name="Kruszewska J.S."/>
            <person name="Biernat P."/>
            <person name="Pawlowska J."/>
        </authorList>
    </citation>
    <scope>NUCLEOTIDE SEQUENCE [LARGE SCALE GENOMIC DNA]</scope>
    <source>
        <strain evidence="3 4">CBS 142.35</strain>
    </source>
</reference>
<name>A0A8H7VMD5_9FUNG</name>
<feature type="transmembrane region" description="Helical" evidence="2">
    <location>
        <begin position="63"/>
        <end position="86"/>
    </location>
</feature>
<evidence type="ECO:0000256" key="1">
    <source>
        <dbReference type="SAM" id="MobiDB-lite"/>
    </source>
</evidence>
<evidence type="ECO:0000313" key="4">
    <source>
        <dbReference type="Proteomes" id="UP000646827"/>
    </source>
</evidence>
<evidence type="ECO:0000313" key="3">
    <source>
        <dbReference type="EMBL" id="KAG2221783.1"/>
    </source>
</evidence>
<comment type="caution">
    <text evidence="3">The sequence shown here is derived from an EMBL/GenBank/DDBJ whole genome shotgun (WGS) entry which is preliminary data.</text>
</comment>
<accession>A0A8H7VMD5</accession>
<feature type="region of interest" description="Disordered" evidence="1">
    <location>
        <begin position="18"/>
        <end position="38"/>
    </location>
</feature>
<keyword evidence="4" id="KW-1185">Reference proteome</keyword>
<dbReference type="AlphaFoldDB" id="A0A8H7VMD5"/>
<sequence length="607" mass="68241">MEKKVEEYTSISLPQATNEEKKCMDSSESQGLLPTPKKDAIKLSNNDDENSINCRSKCEKAKVAIKIIFTWFVWSLLGLIFLHSLYNWIYPIPSYVEECGFVLDYNDTLFPPSIQQTSLDFSIEGLADLYGKDFLNIKCFRHRNVLPVADVNKIRQPAISSGPLYMDTKQNSDVPEAIDYSNVIVAPVATKLASFENHLPRRAEFSNAPDSSSYINGPSVSDTIPPSKYGLNSGILSSQTATVDDLPLPSSSVSTEYVEEKDSVSMHSDNSSPLLFYLMENHTRYFSVPEDQFYMLKIYATDDLDVTTEIMTASQAHQADTGKINIYLKPDNNDNYHFDDHAFNRQVNFTMTTSNCNSKVARLNIERNQKETTFLWHKKTIKCQLQIVLPNSFSNDNDKQHTFVSKNVTNNNNGIHPALRYLSIKVKEGQVQASRIALDHLNAVSMVDLTAVVLNGNVNIQGVKIMKNLASGVARGSSVVIAKVHPEYIGEQNYSIINMCSDGYTYTDVMTTEENREQLAADFSIYRQTGTLPRGQFEPCLFAPDTYYIKGEENLAHVNKGSTDVFKTGYLARKHTGSHISVYSGAKSPESYNIKSRFLYGYYTKIL</sequence>
<keyword evidence="2" id="KW-0472">Membrane</keyword>
<keyword evidence="2" id="KW-0812">Transmembrane</keyword>
<evidence type="ECO:0000256" key="2">
    <source>
        <dbReference type="SAM" id="Phobius"/>
    </source>
</evidence>